<dbReference type="InterPro" id="IPR000157">
    <property type="entry name" value="TIR_dom"/>
</dbReference>
<dbReference type="SMART" id="SM00255">
    <property type="entry name" value="TIR"/>
    <property type="match status" value="1"/>
</dbReference>
<evidence type="ECO:0000259" key="1">
    <source>
        <dbReference type="PROSITE" id="PS50104"/>
    </source>
</evidence>
<dbReference type="PROSITE" id="PS50104">
    <property type="entry name" value="TIR"/>
    <property type="match status" value="1"/>
</dbReference>
<organism evidence="2 3">
    <name type="scientific">Nitrosospira multiformis</name>
    <dbReference type="NCBI Taxonomy" id="1231"/>
    <lineage>
        <taxon>Bacteria</taxon>
        <taxon>Pseudomonadati</taxon>
        <taxon>Pseudomonadota</taxon>
        <taxon>Betaproteobacteria</taxon>
        <taxon>Nitrosomonadales</taxon>
        <taxon>Nitrosomonadaceae</taxon>
        <taxon>Nitrosospira</taxon>
    </lineage>
</organism>
<dbReference type="EMBL" id="FPBZ01000002">
    <property type="protein sequence ID" value="SFU39315.1"/>
    <property type="molecule type" value="Genomic_DNA"/>
</dbReference>
<dbReference type="AlphaFoldDB" id="A0A1I7FT06"/>
<feature type="domain" description="TIR" evidence="1">
    <location>
        <begin position="183"/>
        <end position="314"/>
    </location>
</feature>
<dbReference type="Proteomes" id="UP000182649">
    <property type="component" value="Unassembled WGS sequence"/>
</dbReference>
<evidence type="ECO:0000313" key="2">
    <source>
        <dbReference type="EMBL" id="SFU39315.1"/>
    </source>
</evidence>
<dbReference type="InterPro" id="IPR035897">
    <property type="entry name" value="Toll_tir_struct_dom_sf"/>
</dbReference>
<dbReference type="GO" id="GO:0007165">
    <property type="term" value="P:signal transduction"/>
    <property type="evidence" value="ECO:0007669"/>
    <property type="project" value="InterPro"/>
</dbReference>
<sequence>MFYVFNVQQWLDEVVSACSENNLDPEESVFILLMFSSLDFDFVTFFRDRKPQISQYSGENVHIFTPMIFDEDIVPDGEWRLIRDNFNDAGILLSNRPSAILFHLQKRSHATGYDPHYFAAFELPTFERFERSLRDFVDACIAHRRNAGRLTRELGTLFKAQNRVRNVLPKTPLSESFITDVLHAPKVFISYSHADKQSVLDLYQQLKDAGVKLWLDQFELLPGALFQQEIERALHASDAVLVVLSRNSNESKWVSFEGSLFYGQGNKKPIIPIVLDEEGKILANELPFLNGRLYVDLSNAGATQEGVARISSALSELQHSRVAPLG</sequence>
<dbReference type="RefSeq" id="WP_074973052.1">
    <property type="nucleotide sequence ID" value="NZ_FPBZ01000002.1"/>
</dbReference>
<gene>
    <name evidence="2" type="ORF">SAMN05216417_102189</name>
</gene>
<name>A0A1I7FT06_9PROT</name>
<reference evidence="2 3" key="1">
    <citation type="submission" date="2016-10" db="EMBL/GenBank/DDBJ databases">
        <authorList>
            <person name="de Groot N.N."/>
        </authorList>
    </citation>
    <scope>NUCLEOTIDE SEQUENCE [LARGE SCALE GENOMIC DNA]</scope>
    <source>
        <strain evidence="2 3">Nl14</strain>
    </source>
</reference>
<dbReference type="SUPFAM" id="SSF52200">
    <property type="entry name" value="Toll/Interleukin receptor TIR domain"/>
    <property type="match status" value="1"/>
</dbReference>
<proteinExistence type="predicted"/>
<accession>A0A1I7FT06</accession>
<dbReference type="Pfam" id="PF13676">
    <property type="entry name" value="TIR_2"/>
    <property type="match status" value="1"/>
</dbReference>
<protein>
    <submittedName>
        <fullName evidence="2">TIR domain-containing protein</fullName>
    </submittedName>
</protein>
<dbReference type="OrthoDB" id="8596050at2"/>
<evidence type="ECO:0000313" key="3">
    <source>
        <dbReference type="Proteomes" id="UP000182649"/>
    </source>
</evidence>
<dbReference type="Gene3D" id="3.40.50.10140">
    <property type="entry name" value="Toll/interleukin-1 receptor homology (TIR) domain"/>
    <property type="match status" value="1"/>
</dbReference>